<dbReference type="InterPro" id="IPR036922">
    <property type="entry name" value="Rieske_2Fe-2S_sf"/>
</dbReference>
<dbReference type="Gene3D" id="3.90.380.10">
    <property type="entry name" value="Naphthalene 1,2-dioxygenase Alpha Subunit, Chain A, domain 1"/>
    <property type="match status" value="1"/>
</dbReference>
<dbReference type="PROSITE" id="PS00570">
    <property type="entry name" value="RING_HYDROXYL_ALPHA"/>
    <property type="match status" value="1"/>
</dbReference>
<keyword evidence="7" id="KW-0411">Iron-sulfur</keyword>
<keyword evidence="2" id="KW-0001">2Fe-2S</keyword>
<keyword evidence="5" id="KW-0560">Oxidoreductase</keyword>
<dbReference type="Proteomes" id="UP000316988">
    <property type="component" value="Unassembled WGS sequence"/>
</dbReference>
<keyword evidence="8" id="KW-0520">NAD</keyword>
<evidence type="ECO:0000259" key="9">
    <source>
        <dbReference type="PROSITE" id="PS51296"/>
    </source>
</evidence>
<dbReference type="OrthoDB" id="5243643at2"/>
<dbReference type="GO" id="GO:0051537">
    <property type="term" value="F:2 iron, 2 sulfur cluster binding"/>
    <property type="evidence" value="ECO:0007669"/>
    <property type="project" value="UniProtKB-KW"/>
</dbReference>
<dbReference type="GO" id="GO:0051213">
    <property type="term" value="F:dioxygenase activity"/>
    <property type="evidence" value="ECO:0007669"/>
    <property type="project" value="UniProtKB-KW"/>
</dbReference>
<organism evidence="10 11">
    <name type="scientific">Aeromicrobium piscarium</name>
    <dbReference type="NCBI Taxonomy" id="2590901"/>
    <lineage>
        <taxon>Bacteria</taxon>
        <taxon>Bacillati</taxon>
        <taxon>Actinomycetota</taxon>
        <taxon>Actinomycetes</taxon>
        <taxon>Propionibacteriales</taxon>
        <taxon>Nocardioidaceae</taxon>
        <taxon>Aeromicrobium</taxon>
    </lineage>
</organism>
<evidence type="ECO:0000256" key="2">
    <source>
        <dbReference type="ARBA" id="ARBA00022714"/>
    </source>
</evidence>
<evidence type="ECO:0000256" key="6">
    <source>
        <dbReference type="ARBA" id="ARBA00023004"/>
    </source>
</evidence>
<dbReference type="SUPFAM" id="SSF55961">
    <property type="entry name" value="Bet v1-like"/>
    <property type="match status" value="1"/>
</dbReference>
<dbReference type="GO" id="GO:0005506">
    <property type="term" value="F:iron ion binding"/>
    <property type="evidence" value="ECO:0007669"/>
    <property type="project" value="InterPro"/>
</dbReference>
<dbReference type="InterPro" id="IPR001663">
    <property type="entry name" value="Rng_hydr_dOase-A"/>
</dbReference>
<keyword evidence="3" id="KW-0479">Metal-binding</keyword>
<keyword evidence="4" id="KW-0223">Dioxygenase</keyword>
<dbReference type="InterPro" id="IPR015881">
    <property type="entry name" value="ARHD_Rieske_2Fe_2S"/>
</dbReference>
<evidence type="ECO:0000256" key="8">
    <source>
        <dbReference type="ARBA" id="ARBA00023027"/>
    </source>
</evidence>
<dbReference type="GO" id="GO:0004497">
    <property type="term" value="F:monooxygenase activity"/>
    <property type="evidence" value="ECO:0007669"/>
    <property type="project" value="UniProtKB-ARBA"/>
</dbReference>
<accession>A0A554RXC4</accession>
<evidence type="ECO:0000313" key="10">
    <source>
        <dbReference type="EMBL" id="TSD58748.1"/>
    </source>
</evidence>
<evidence type="ECO:0000256" key="5">
    <source>
        <dbReference type="ARBA" id="ARBA00023002"/>
    </source>
</evidence>
<dbReference type="GO" id="GO:0016705">
    <property type="term" value="F:oxidoreductase activity, acting on paired donors, with incorporation or reduction of molecular oxygen"/>
    <property type="evidence" value="ECO:0007669"/>
    <property type="project" value="UniProtKB-ARBA"/>
</dbReference>
<dbReference type="InterPro" id="IPR017941">
    <property type="entry name" value="Rieske_2Fe-2S"/>
</dbReference>
<dbReference type="PROSITE" id="PS51296">
    <property type="entry name" value="RIESKE"/>
    <property type="match status" value="1"/>
</dbReference>
<dbReference type="InterPro" id="IPR015879">
    <property type="entry name" value="Ring_hydroxy_dOase_asu_C_dom"/>
</dbReference>
<dbReference type="SUPFAM" id="SSF50022">
    <property type="entry name" value="ISP domain"/>
    <property type="match status" value="1"/>
</dbReference>
<dbReference type="PRINTS" id="PR00090">
    <property type="entry name" value="RNGDIOXGNASE"/>
</dbReference>
<dbReference type="EMBL" id="VLNT01000012">
    <property type="protein sequence ID" value="TSD58748.1"/>
    <property type="molecule type" value="Genomic_DNA"/>
</dbReference>
<evidence type="ECO:0000256" key="3">
    <source>
        <dbReference type="ARBA" id="ARBA00022723"/>
    </source>
</evidence>
<dbReference type="Gene3D" id="2.102.10.10">
    <property type="entry name" value="Rieske [2Fe-2S] iron-sulphur domain"/>
    <property type="match status" value="1"/>
</dbReference>
<evidence type="ECO:0000256" key="4">
    <source>
        <dbReference type="ARBA" id="ARBA00022964"/>
    </source>
</evidence>
<name>A0A554RXC4_9ACTN</name>
<evidence type="ECO:0000256" key="7">
    <source>
        <dbReference type="ARBA" id="ARBA00023014"/>
    </source>
</evidence>
<evidence type="ECO:0000313" key="11">
    <source>
        <dbReference type="Proteomes" id="UP000316988"/>
    </source>
</evidence>
<gene>
    <name evidence="10" type="ORF">FNM00_13910</name>
</gene>
<proteinExistence type="inferred from homology"/>
<dbReference type="PANTHER" id="PTHR43756:SF1">
    <property type="entry name" value="3-PHENYLPROPIONATE_CINNAMIC ACID DIOXYGENASE SUBUNIT ALPHA"/>
    <property type="match status" value="1"/>
</dbReference>
<feature type="domain" description="Rieske" evidence="9">
    <location>
        <begin position="45"/>
        <end position="114"/>
    </location>
</feature>
<protein>
    <submittedName>
        <fullName evidence="10">Rieske 2Fe-2S domain-containing protein</fullName>
    </submittedName>
</protein>
<keyword evidence="11" id="KW-1185">Reference proteome</keyword>
<dbReference type="AlphaFoldDB" id="A0A554RXC4"/>
<sequence>MRGNEVDAEQIRELVDIPNGVASRSIFVDEELYRRELKEIFGRGWLMVGHESQVPEPDDFMLSRMGEESVILTRDRQGELHVLLNSCRHRGMKVCRFDKGNTRLFTCPYHAWSYTTDGALVDRAGGLFGVPGWKTHYHEALDKKEWGLISVAQMRNYKGTIWATWDIDAPPLEEYLGSFRYWLDSALNSRSGEEGGSTVLVGVQKWRVKCNWKFAPTNFIGDAAHAVSHKSVNLANISPSGSGRRDERAKGHYAFGWPELGHGGLGFTPRPEEEWEQGSVFGRFPEVSEYFREVFEKRKVERAGETHYQGKGTIFPNTSFHEDQPRTIIVHHPNGPEETEFWRYYLVDADAPEFVKDTLRHYFMTYSGPGGMTEQDDLENWLYASDASKGMIARQFPYNYQQGLGYSEPFDGYPGSVWCGYRETEQNQLIFLKRWSEFMQGWNWDELMHRTPRPDYVPFPLKSTEATEEAR</sequence>
<keyword evidence="6" id="KW-0408">Iron</keyword>
<comment type="caution">
    <text evidence="10">The sequence shown here is derived from an EMBL/GenBank/DDBJ whole genome shotgun (WGS) entry which is preliminary data.</text>
</comment>
<reference evidence="10 11" key="1">
    <citation type="submission" date="2019-07" db="EMBL/GenBank/DDBJ databases">
        <authorList>
            <person name="Zhao L.H."/>
        </authorList>
    </citation>
    <scope>NUCLEOTIDE SEQUENCE [LARGE SCALE GENOMIC DNA]</scope>
    <source>
        <strain evidence="10 11">Co35</strain>
    </source>
</reference>
<dbReference type="Pfam" id="PF00355">
    <property type="entry name" value="Rieske"/>
    <property type="match status" value="1"/>
</dbReference>
<dbReference type="PANTHER" id="PTHR43756">
    <property type="entry name" value="CHOLINE MONOOXYGENASE, CHLOROPLASTIC"/>
    <property type="match status" value="1"/>
</dbReference>
<evidence type="ECO:0000256" key="1">
    <source>
        <dbReference type="ARBA" id="ARBA00008751"/>
    </source>
</evidence>
<dbReference type="Pfam" id="PF00848">
    <property type="entry name" value="Ring_hydroxyl_A"/>
    <property type="match status" value="1"/>
</dbReference>
<comment type="similarity">
    <text evidence="1">Belongs to the bacterial ring-hydroxylating dioxygenase alpha subunit family.</text>
</comment>